<reference evidence="1 2" key="1">
    <citation type="submission" date="2020-03" db="EMBL/GenBank/DDBJ databases">
        <title>Genomic Encyclopedia of Type Strains, Phase IV (KMG-IV): sequencing the most valuable type-strain genomes for metagenomic binning, comparative biology and taxonomic classification.</title>
        <authorList>
            <person name="Goeker M."/>
        </authorList>
    </citation>
    <scope>NUCLEOTIDE SEQUENCE [LARGE SCALE GENOMIC DNA]</scope>
    <source>
        <strain evidence="1 2">DSM 19867</strain>
    </source>
</reference>
<dbReference type="RefSeq" id="WP_167083279.1">
    <property type="nucleotide sequence ID" value="NZ_BAAADC010000001.1"/>
</dbReference>
<proteinExistence type="predicted"/>
<dbReference type="InterPro" id="IPR003737">
    <property type="entry name" value="GlcNAc_PI_deacetylase-related"/>
</dbReference>
<gene>
    <name evidence="1" type="ORF">FHS83_002484</name>
</gene>
<dbReference type="SUPFAM" id="SSF102588">
    <property type="entry name" value="LmbE-like"/>
    <property type="match status" value="1"/>
</dbReference>
<dbReference type="Proteomes" id="UP000570514">
    <property type="component" value="Unassembled WGS sequence"/>
</dbReference>
<evidence type="ECO:0000313" key="2">
    <source>
        <dbReference type="Proteomes" id="UP000570514"/>
    </source>
</evidence>
<evidence type="ECO:0000313" key="1">
    <source>
        <dbReference type="EMBL" id="NIK89166.1"/>
    </source>
</evidence>
<organism evidence="1 2">
    <name type="scientific">Rhizomicrobium palustre</name>
    <dbReference type="NCBI Taxonomy" id="189966"/>
    <lineage>
        <taxon>Bacteria</taxon>
        <taxon>Pseudomonadati</taxon>
        <taxon>Pseudomonadota</taxon>
        <taxon>Alphaproteobacteria</taxon>
        <taxon>Micropepsales</taxon>
        <taxon>Micropepsaceae</taxon>
        <taxon>Rhizomicrobium</taxon>
    </lineage>
</organism>
<comment type="caution">
    <text evidence="1">The sequence shown here is derived from an EMBL/GenBank/DDBJ whole genome shotgun (WGS) entry which is preliminary data.</text>
</comment>
<protein>
    <submittedName>
        <fullName evidence="1">LmbE family N-acetylglucosaminyl deacetylase</fullName>
    </submittedName>
</protein>
<dbReference type="AlphaFoldDB" id="A0A846N0E8"/>
<sequence length="293" mass="32821">MSELSRSGGGLPGVGLVRNRARTKANIKELLFPTTLDLAHGPLLSRFLKTPVVVLSAHFDDACFSLGGLLETIHQGTLINVFTAGRYLAKPRKESPQEADVFIIRDAEDEQFAHACGLCRIDLKCKEPALYGRHVGDLSGVAADLEQIMEPVLQAIAKIAAGFREWEKGYLFVPLGIGHHCNHRALNELILQNLDAISQNYEVLFYEDQPYAASPFNRLTALLRVARRLDTSITARYVLRNDWAQKKSLIEFYPTQLRTPPRRWRFRPAALSPLSPHEAFWTFPLNGAPHVAE</sequence>
<dbReference type="Pfam" id="PF02585">
    <property type="entry name" value="PIG-L"/>
    <property type="match status" value="1"/>
</dbReference>
<keyword evidence="2" id="KW-1185">Reference proteome</keyword>
<dbReference type="EMBL" id="JAASRM010000001">
    <property type="protein sequence ID" value="NIK89166.1"/>
    <property type="molecule type" value="Genomic_DNA"/>
</dbReference>
<accession>A0A846N0E8</accession>
<name>A0A846N0E8_9PROT</name>
<dbReference type="InterPro" id="IPR024078">
    <property type="entry name" value="LmbE-like_dom_sf"/>
</dbReference>
<dbReference type="Gene3D" id="3.40.50.10320">
    <property type="entry name" value="LmbE-like"/>
    <property type="match status" value="1"/>
</dbReference>